<evidence type="ECO:0000313" key="2">
    <source>
        <dbReference type="Proteomes" id="UP000264702"/>
    </source>
</evidence>
<comment type="caution">
    <text evidence="1">The sequence shown here is derived from an EMBL/GenBank/DDBJ whole genome shotgun (WGS) entry which is preliminary data.</text>
</comment>
<dbReference type="Proteomes" id="UP000264702">
    <property type="component" value="Unassembled WGS sequence"/>
</dbReference>
<accession>A0A372IUA0</accession>
<protein>
    <submittedName>
        <fullName evidence="1">Uncharacterized protein</fullName>
    </submittedName>
</protein>
<dbReference type="RefSeq" id="WP_117297805.1">
    <property type="nucleotide sequence ID" value="NZ_QVQT02000001.1"/>
</dbReference>
<reference evidence="1 2" key="1">
    <citation type="submission" date="2018-08" db="EMBL/GenBank/DDBJ databases">
        <title>Acidipila sp. 4G-K13, an acidobacterium isolated from forest soil.</title>
        <authorList>
            <person name="Gao Z.-H."/>
            <person name="Qiu L.-H."/>
        </authorList>
    </citation>
    <scope>NUCLEOTIDE SEQUENCE [LARGE SCALE GENOMIC DNA]</scope>
    <source>
        <strain evidence="1 2">4G-K13</strain>
    </source>
</reference>
<organism evidence="1 2">
    <name type="scientific">Paracidobacterium acidisoli</name>
    <dbReference type="NCBI Taxonomy" id="2303751"/>
    <lineage>
        <taxon>Bacteria</taxon>
        <taxon>Pseudomonadati</taxon>
        <taxon>Acidobacteriota</taxon>
        <taxon>Terriglobia</taxon>
        <taxon>Terriglobales</taxon>
        <taxon>Acidobacteriaceae</taxon>
        <taxon>Paracidobacterium</taxon>
    </lineage>
</organism>
<dbReference type="EMBL" id="QVQT01000001">
    <property type="protein sequence ID" value="RFU18510.1"/>
    <property type="molecule type" value="Genomic_DNA"/>
</dbReference>
<sequence length="178" mass="20116">MSIVALGVFVALVVAGFLYTQIASQKLRSATWDGLAARIVPVPFSGISIVAMDNLQPGQNQIELEPGDMWQLVGGKQGLDSMYKNAEVLIQLAAWVQRWNYEEAAIVSERIRRDAVQLRRSIRRIRFSMLLQRKPIRIPFYIHEAATAYHLMSQRLLALYQGSHSGLYPRLAESLNYA</sequence>
<dbReference type="OrthoDB" id="119424at2"/>
<gene>
    <name evidence="1" type="ORF">D0Y96_02865</name>
</gene>
<proteinExistence type="predicted"/>
<dbReference type="AlphaFoldDB" id="A0A372IUA0"/>
<name>A0A372IUA0_9BACT</name>
<evidence type="ECO:0000313" key="1">
    <source>
        <dbReference type="EMBL" id="RFU18510.1"/>
    </source>
</evidence>
<keyword evidence="2" id="KW-1185">Reference proteome</keyword>